<dbReference type="EMBL" id="VDEP01000512">
    <property type="protein sequence ID" value="KAA1065152.1"/>
    <property type="molecule type" value="Genomic_DNA"/>
</dbReference>
<evidence type="ECO:0000313" key="1">
    <source>
        <dbReference type="EMBL" id="KAA1065152.1"/>
    </source>
</evidence>
<protein>
    <submittedName>
        <fullName evidence="1">Uncharacterized protein</fullName>
    </submittedName>
</protein>
<organism evidence="1 2">
    <name type="scientific">Puccinia graminis f. sp. tritici</name>
    <dbReference type="NCBI Taxonomy" id="56615"/>
    <lineage>
        <taxon>Eukaryota</taxon>
        <taxon>Fungi</taxon>
        <taxon>Dikarya</taxon>
        <taxon>Basidiomycota</taxon>
        <taxon>Pucciniomycotina</taxon>
        <taxon>Pucciniomycetes</taxon>
        <taxon>Pucciniales</taxon>
        <taxon>Pucciniaceae</taxon>
        <taxon>Puccinia</taxon>
    </lineage>
</organism>
<reference evidence="1 2" key="1">
    <citation type="submission" date="2019-05" db="EMBL/GenBank/DDBJ databases">
        <title>Emergence of the Ug99 lineage of the wheat stem rust pathogen through somatic hybridization.</title>
        <authorList>
            <person name="Li F."/>
            <person name="Upadhyaya N.M."/>
            <person name="Sperschneider J."/>
            <person name="Matny O."/>
            <person name="Nguyen-Phuc H."/>
            <person name="Mago R."/>
            <person name="Raley C."/>
            <person name="Miller M.E."/>
            <person name="Silverstein K.A.T."/>
            <person name="Henningsen E."/>
            <person name="Hirsch C.D."/>
            <person name="Visser B."/>
            <person name="Pretorius Z.A."/>
            <person name="Steffenson B.J."/>
            <person name="Schwessinger B."/>
            <person name="Dodds P.N."/>
            <person name="Figueroa M."/>
        </authorList>
    </citation>
    <scope>NUCLEOTIDE SEQUENCE [LARGE SCALE GENOMIC DNA]</scope>
    <source>
        <strain evidence="1 2">Ug99</strain>
    </source>
</reference>
<accession>A0A5B0LKJ9</accession>
<name>A0A5B0LKJ9_PUCGR</name>
<gene>
    <name evidence="1" type="ORF">PGTUg99_010098</name>
</gene>
<proteinExistence type="predicted"/>
<dbReference type="AlphaFoldDB" id="A0A5B0LKJ9"/>
<dbReference type="Proteomes" id="UP000325313">
    <property type="component" value="Unassembled WGS sequence"/>
</dbReference>
<sequence>MSLVVGGSKEDLCLVGINRQRLTASSSASSKNRTHYPILPTSIAISPNNINPSCIRDTNNNNNMNDPHLHHHQTPAHNHQSPARHYTTAIAQVGGPPATPAHRSAAANTPHGNPIGPHRVTPTNHRYHPHHNNMTPPGNATQGTRVGEDLTGQEGPNLGDYHDYHDYSNLMQAGLIPPLEGQEPGEIRADDVAPLPPPLDLAVQIPETEVIRRYIEVSILDILVESSHPLTDANGLPHQTPDGMATMIGALIQRGGIGPNAVGVTGHHVYGPVVREYVRTEIRRIMKRPNLAAYSKSHSQNGERLTNAPFPLIRANVLGQPAAWRHIHLPVGLASNGTEAVQNLDQFLRTMVKHEHTTLRNLLLIQVRPEPRKQAPGPIPRLFDLLVLIEQGLTPRHETRTREQVAEWATRPVRLRFALLRLLAVHHYLNRPPGQTLSQWEIIDRHLEMLGGPLSPVALQAHIELIIRKDAEYFDGTKRIEDIPPATFHLPTEAEITEEIARLNRTPAAAQQAIAQGP</sequence>
<evidence type="ECO:0000313" key="2">
    <source>
        <dbReference type="Proteomes" id="UP000325313"/>
    </source>
</evidence>
<comment type="caution">
    <text evidence="1">The sequence shown here is derived from an EMBL/GenBank/DDBJ whole genome shotgun (WGS) entry which is preliminary data.</text>
</comment>